<dbReference type="EMBL" id="BAVS01000038">
    <property type="protein sequence ID" value="GAE95068.1"/>
    <property type="molecule type" value="Genomic_DNA"/>
</dbReference>
<dbReference type="Pfam" id="PF18912">
    <property type="entry name" value="DZR_2"/>
    <property type="match status" value="1"/>
</dbReference>
<dbReference type="PANTHER" id="PTHR47505:SF1">
    <property type="entry name" value="DNA UTILIZATION PROTEIN YHGH"/>
    <property type="match status" value="1"/>
</dbReference>
<evidence type="ECO:0000313" key="4">
    <source>
        <dbReference type="Proteomes" id="UP000019102"/>
    </source>
</evidence>
<dbReference type="Proteomes" id="UP000019102">
    <property type="component" value="Unassembled WGS sequence"/>
</dbReference>
<evidence type="ECO:0000256" key="1">
    <source>
        <dbReference type="ARBA" id="ARBA00008007"/>
    </source>
</evidence>
<dbReference type="InterPro" id="IPR029057">
    <property type="entry name" value="PRTase-like"/>
</dbReference>
<keyword evidence="4" id="KW-1185">Reference proteome</keyword>
<accession>W4VQC5</accession>
<protein>
    <submittedName>
        <fullName evidence="3">Competence protein F homolog</fullName>
    </submittedName>
</protein>
<dbReference type="PANTHER" id="PTHR47505">
    <property type="entry name" value="DNA UTILIZATION PROTEIN YHGH"/>
    <property type="match status" value="1"/>
</dbReference>
<organism evidence="3 4">
    <name type="scientific">Gracilibacillus boraciitolerans JCM 21714</name>
    <dbReference type="NCBI Taxonomy" id="1298598"/>
    <lineage>
        <taxon>Bacteria</taxon>
        <taxon>Bacillati</taxon>
        <taxon>Bacillota</taxon>
        <taxon>Bacilli</taxon>
        <taxon>Bacillales</taxon>
        <taxon>Bacillaceae</taxon>
        <taxon>Gracilibacillus</taxon>
    </lineage>
</organism>
<proteinExistence type="inferred from homology"/>
<dbReference type="CDD" id="cd06223">
    <property type="entry name" value="PRTases_typeI"/>
    <property type="match status" value="1"/>
</dbReference>
<dbReference type="InterPro" id="IPR044005">
    <property type="entry name" value="DZR_2"/>
</dbReference>
<evidence type="ECO:0000259" key="2">
    <source>
        <dbReference type="Pfam" id="PF18912"/>
    </source>
</evidence>
<gene>
    <name evidence="3" type="ORF">JCM21714_4276</name>
</gene>
<dbReference type="InterPro" id="IPR000836">
    <property type="entry name" value="PRTase_dom"/>
</dbReference>
<dbReference type="InterPro" id="IPR051910">
    <property type="entry name" value="ComF/GntX_DNA_util-trans"/>
</dbReference>
<evidence type="ECO:0000313" key="3">
    <source>
        <dbReference type="EMBL" id="GAE95068.1"/>
    </source>
</evidence>
<dbReference type="STRING" id="1298598.JCM21714_4276"/>
<comment type="caution">
    <text evidence="3">The sequence shown here is derived from an EMBL/GenBank/DDBJ whole genome shotgun (WGS) entry which is preliminary data.</text>
</comment>
<dbReference type="OrthoDB" id="9779910at2"/>
<comment type="similarity">
    <text evidence="1">Belongs to the ComF/GntX family.</text>
</comment>
<dbReference type="SUPFAM" id="SSF53271">
    <property type="entry name" value="PRTase-like"/>
    <property type="match status" value="1"/>
</dbReference>
<feature type="domain" description="Double zinc ribbon" evidence="2">
    <location>
        <begin position="2"/>
        <end position="59"/>
    </location>
</feature>
<reference evidence="3 4" key="1">
    <citation type="journal article" date="2014" name="Genome Announc.">
        <title>Draft Genome Sequence of the Boron-Tolerant and Moderately Halotolerant Bacterium Gracilibacillus boraciitolerans JCM 21714T.</title>
        <authorList>
            <person name="Ahmed I."/>
            <person name="Oshima K."/>
            <person name="Suda W."/>
            <person name="Kitamura K."/>
            <person name="Iida T."/>
            <person name="Ohmori Y."/>
            <person name="Fujiwara T."/>
            <person name="Hattori M."/>
            <person name="Ohkuma M."/>
        </authorList>
    </citation>
    <scope>NUCLEOTIDE SEQUENCE [LARGE SCALE GENOMIC DNA]</scope>
    <source>
        <strain evidence="3 4">JCM 21714</strain>
    </source>
</reference>
<dbReference type="eggNOG" id="COG1040">
    <property type="taxonomic scope" value="Bacteria"/>
</dbReference>
<dbReference type="RefSeq" id="WP_035725792.1">
    <property type="nucleotide sequence ID" value="NZ_BAVS01000038.1"/>
</dbReference>
<dbReference type="AlphaFoldDB" id="W4VQC5"/>
<name>W4VQC5_9BACI</name>
<sequence length="230" mass="27108">MNCLYCQEVIEQHVTWSTLFQANRTRLCEPCADQIEKISSAICQRCGRAMKENSICQDCEQWDKTADFQHVLTYNRSLYCYNEFMQEVITKWKYRGDYQLREIFQHDIDISLPTFFPIKDITIVPIPLTEERLYERAFNQSEAIAEMIAKKWNRPIETILKRKAQFSEKQSKKSRKERLNTTNPFLLTKSLEKEVLLVDDIYTTGMTIHHAAKQLKAAGCPKVYSFTLIR</sequence>
<dbReference type="Gene3D" id="3.40.50.2020">
    <property type="match status" value="1"/>
</dbReference>